<sequence length="229" mass="24589">MLLEKHYISRVGWLRAGVLGANDGILSTTSLVIGVSAATATHQAIVLAALSGLIAGAMSMAAGEYISVSSQSDTELADIKREKEELETIPDEELEELTDIYRKRGLSDELARQVAVELTSHNALETHLRDELGITEITAARPLQAAAYSFASFICGALLPLVVAVFAPIKNMIYYQYAFSIIFLVVLGTIAARAGGAPIFKSMLRIGFWGTIAMATTALIGYFFGTQII</sequence>
<accession>A0ABR7WW75</accession>
<keyword evidence="7" id="KW-1185">Reference proteome</keyword>
<organism evidence="6 7">
    <name type="scientific">Mucilaginibacter pankratovii</name>
    <dbReference type="NCBI Taxonomy" id="2772110"/>
    <lineage>
        <taxon>Bacteria</taxon>
        <taxon>Pseudomonadati</taxon>
        <taxon>Bacteroidota</taxon>
        <taxon>Sphingobacteriia</taxon>
        <taxon>Sphingobacteriales</taxon>
        <taxon>Sphingobacteriaceae</taxon>
        <taxon>Mucilaginibacter</taxon>
    </lineage>
</organism>
<dbReference type="RefSeq" id="WP_191190522.1">
    <property type="nucleotide sequence ID" value="NZ_JACWMY010000010.1"/>
</dbReference>
<proteinExistence type="predicted"/>
<keyword evidence="3 5" id="KW-1133">Transmembrane helix</keyword>
<evidence type="ECO:0000256" key="5">
    <source>
        <dbReference type="SAM" id="Phobius"/>
    </source>
</evidence>
<evidence type="ECO:0000313" key="7">
    <source>
        <dbReference type="Proteomes" id="UP000606600"/>
    </source>
</evidence>
<keyword evidence="2 5" id="KW-0812">Transmembrane</keyword>
<evidence type="ECO:0000256" key="4">
    <source>
        <dbReference type="ARBA" id="ARBA00023136"/>
    </source>
</evidence>
<feature type="transmembrane region" description="Helical" evidence="5">
    <location>
        <begin position="12"/>
        <end position="38"/>
    </location>
</feature>
<feature type="transmembrane region" description="Helical" evidence="5">
    <location>
        <begin position="44"/>
        <end position="62"/>
    </location>
</feature>
<dbReference type="EMBL" id="JACWMY010000010">
    <property type="protein sequence ID" value="MBD1365857.1"/>
    <property type="molecule type" value="Genomic_DNA"/>
</dbReference>
<evidence type="ECO:0000313" key="6">
    <source>
        <dbReference type="EMBL" id="MBD1365857.1"/>
    </source>
</evidence>
<name>A0ABR7WW75_9SPHI</name>
<comment type="caution">
    <text evidence="6">The sequence shown here is derived from an EMBL/GenBank/DDBJ whole genome shotgun (WGS) entry which is preliminary data.</text>
</comment>
<dbReference type="Proteomes" id="UP000606600">
    <property type="component" value="Unassembled WGS sequence"/>
</dbReference>
<reference evidence="6 7" key="1">
    <citation type="submission" date="2020-09" db="EMBL/GenBank/DDBJ databases">
        <title>Novel species of Mucilaginibacter isolated from a glacier on the Tibetan Plateau.</title>
        <authorList>
            <person name="Liu Q."/>
            <person name="Xin Y.-H."/>
        </authorList>
    </citation>
    <scope>NUCLEOTIDE SEQUENCE [LARGE SCALE GENOMIC DNA]</scope>
    <source>
        <strain evidence="6 7">ZT4R22</strain>
    </source>
</reference>
<feature type="transmembrane region" description="Helical" evidence="5">
    <location>
        <begin position="206"/>
        <end position="225"/>
    </location>
</feature>
<evidence type="ECO:0000256" key="2">
    <source>
        <dbReference type="ARBA" id="ARBA00022692"/>
    </source>
</evidence>
<evidence type="ECO:0000256" key="3">
    <source>
        <dbReference type="ARBA" id="ARBA00022989"/>
    </source>
</evidence>
<protein>
    <submittedName>
        <fullName evidence="6">VIT family protein</fullName>
    </submittedName>
</protein>
<dbReference type="CDD" id="cd02432">
    <property type="entry name" value="Nodulin-21_like_1"/>
    <property type="match status" value="1"/>
</dbReference>
<evidence type="ECO:0000256" key="1">
    <source>
        <dbReference type="ARBA" id="ARBA00004127"/>
    </source>
</evidence>
<dbReference type="Pfam" id="PF01988">
    <property type="entry name" value="VIT1"/>
    <property type="match status" value="1"/>
</dbReference>
<feature type="transmembrane region" description="Helical" evidence="5">
    <location>
        <begin position="145"/>
        <end position="167"/>
    </location>
</feature>
<dbReference type="PANTHER" id="PTHR31851">
    <property type="entry name" value="FE(2+)/MN(2+) TRANSPORTER PCL1"/>
    <property type="match status" value="1"/>
</dbReference>
<keyword evidence="4 5" id="KW-0472">Membrane</keyword>
<feature type="transmembrane region" description="Helical" evidence="5">
    <location>
        <begin position="173"/>
        <end position="194"/>
    </location>
</feature>
<gene>
    <name evidence="6" type="ORF">IDJ77_18725</name>
</gene>
<dbReference type="InterPro" id="IPR008217">
    <property type="entry name" value="Ccc1_fam"/>
</dbReference>
<comment type="subcellular location">
    <subcellularLocation>
        <location evidence="1">Endomembrane system</location>
        <topology evidence="1">Multi-pass membrane protein</topology>
    </subcellularLocation>
</comment>